<feature type="region of interest" description="Disordered" evidence="1">
    <location>
        <begin position="457"/>
        <end position="489"/>
    </location>
</feature>
<dbReference type="EMBL" id="JASWJB010000196">
    <property type="protein sequence ID" value="KAK2593761.1"/>
    <property type="molecule type" value="Genomic_DNA"/>
</dbReference>
<name>A0AAJ0CIQ5_9HYPO</name>
<dbReference type="AlphaFoldDB" id="A0AAJ0CIQ5"/>
<protein>
    <submittedName>
        <fullName evidence="2">Uncharacterized protein</fullName>
    </submittedName>
</protein>
<organism evidence="2 3">
    <name type="scientific">Conoideocrella luteorostrata</name>
    <dbReference type="NCBI Taxonomy" id="1105319"/>
    <lineage>
        <taxon>Eukaryota</taxon>
        <taxon>Fungi</taxon>
        <taxon>Dikarya</taxon>
        <taxon>Ascomycota</taxon>
        <taxon>Pezizomycotina</taxon>
        <taxon>Sordariomycetes</taxon>
        <taxon>Hypocreomycetidae</taxon>
        <taxon>Hypocreales</taxon>
        <taxon>Clavicipitaceae</taxon>
        <taxon>Conoideocrella</taxon>
    </lineage>
</organism>
<comment type="caution">
    <text evidence="2">The sequence shown here is derived from an EMBL/GenBank/DDBJ whole genome shotgun (WGS) entry which is preliminary data.</text>
</comment>
<dbReference type="Proteomes" id="UP001251528">
    <property type="component" value="Unassembled WGS sequence"/>
</dbReference>
<sequence length="489" mass="53845">MATLLAPYNTAMQLGTGFNSFTQQICIHDAVTSVKEPTSTVTDTAEVHKPVAQDVVYKTSIVDKVTDVTNEMNVNAAFAIKYDSFDAKGKVGFLNTSKVKEADVTFLISVKVVNQVIYDHSLLNLQPVEGIDPKNFVEVYGDSFVSGYQEGGTFTAVISVKSRNENKSRDMKLDAKIKFTQKKEMPKERTDEESKNLGLGINLSKEDMSFLDENETTISVSYTGGGQELKSPDEDWTFETMRNAALRFPSLVAKTPMRTHAILTKYTALRSYHAHFGGLKIPAFEMAGVYSTILQEAYLDFKTVAKNLQVLAYNVSAGQTRLIAASEARKKLEQASKPAASAGGDGDETASTTKDNTPASDAPESSQPVESDPHSNGNRGSKKLEDGPHNWAPIVLTREYPPTLQGLEDARSMVRTMLIRIVQEINILTKFPEAATDEQRVQPHMSPFLFKEFLPVGEPTKKESQDEDDLGPLERQMAKMKASGGRQGF</sequence>
<feature type="compositionally biased region" description="Polar residues" evidence="1">
    <location>
        <begin position="349"/>
        <end position="379"/>
    </location>
</feature>
<proteinExistence type="predicted"/>
<reference evidence="2" key="1">
    <citation type="submission" date="2023-06" db="EMBL/GenBank/DDBJ databases">
        <title>Conoideocrella luteorostrata (Hypocreales: Clavicipitaceae), a potential biocontrol fungus for elongate hemlock scale in United States Christmas tree production areas.</title>
        <authorList>
            <person name="Barrett H."/>
            <person name="Lovett B."/>
            <person name="Macias A.M."/>
            <person name="Stajich J.E."/>
            <person name="Kasson M.T."/>
        </authorList>
    </citation>
    <scope>NUCLEOTIDE SEQUENCE</scope>
    <source>
        <strain evidence="2">ARSEF 14590</strain>
    </source>
</reference>
<feature type="region of interest" description="Disordered" evidence="1">
    <location>
        <begin position="334"/>
        <end position="389"/>
    </location>
</feature>
<evidence type="ECO:0000313" key="2">
    <source>
        <dbReference type="EMBL" id="KAK2593761.1"/>
    </source>
</evidence>
<evidence type="ECO:0000256" key="1">
    <source>
        <dbReference type="SAM" id="MobiDB-lite"/>
    </source>
</evidence>
<accession>A0AAJ0CIQ5</accession>
<evidence type="ECO:0000313" key="3">
    <source>
        <dbReference type="Proteomes" id="UP001251528"/>
    </source>
</evidence>
<gene>
    <name evidence="2" type="ORF">QQS21_008522</name>
</gene>
<keyword evidence="3" id="KW-1185">Reference proteome</keyword>